<evidence type="ECO:0000256" key="9">
    <source>
        <dbReference type="PROSITE-ProRule" id="PRU00322"/>
    </source>
</evidence>
<keyword evidence="5" id="KW-0862">Zinc</keyword>
<keyword evidence="7" id="KW-0539">Nucleus</keyword>
<dbReference type="InterPro" id="IPR001876">
    <property type="entry name" value="Znf_RanBP2"/>
</dbReference>
<keyword evidence="3" id="KW-0479">Metal-binding</keyword>
<dbReference type="PROSITE" id="PS50102">
    <property type="entry name" value="RRM"/>
    <property type="match status" value="1"/>
</dbReference>
<dbReference type="Gene3D" id="3.30.70.330">
    <property type="match status" value="1"/>
</dbReference>
<dbReference type="PANTHER" id="PTHR23238">
    <property type="entry name" value="RNA BINDING PROTEIN"/>
    <property type="match status" value="1"/>
</dbReference>
<keyword evidence="14" id="KW-1185">Reference proteome</keyword>
<evidence type="ECO:0000259" key="11">
    <source>
        <dbReference type="PROSITE" id="PS50102"/>
    </source>
</evidence>
<dbReference type="InterPro" id="IPR036443">
    <property type="entry name" value="Znf_RanBP2_sf"/>
</dbReference>
<feature type="compositionally biased region" description="Basic and acidic residues" evidence="10">
    <location>
        <begin position="206"/>
        <end position="217"/>
    </location>
</feature>
<evidence type="ECO:0000256" key="7">
    <source>
        <dbReference type="ARBA" id="ARBA00023242"/>
    </source>
</evidence>
<dbReference type="PROSITE" id="PS50199">
    <property type="entry name" value="ZF_RANBP2_2"/>
    <property type="match status" value="1"/>
</dbReference>
<comment type="caution">
    <text evidence="13">The sequence shown here is derived from an EMBL/GenBank/DDBJ whole genome shotgun (WGS) entry which is preliminary data.</text>
</comment>
<evidence type="ECO:0000313" key="13">
    <source>
        <dbReference type="EMBL" id="CAH3110711.1"/>
    </source>
</evidence>
<feature type="compositionally biased region" description="Gly residues" evidence="10">
    <location>
        <begin position="261"/>
        <end position="306"/>
    </location>
</feature>
<feature type="compositionally biased region" description="Basic and acidic residues" evidence="10">
    <location>
        <begin position="307"/>
        <end position="322"/>
    </location>
</feature>
<feature type="region of interest" description="Disordered" evidence="10">
    <location>
        <begin position="254"/>
        <end position="322"/>
    </location>
</feature>
<evidence type="ECO:0000256" key="10">
    <source>
        <dbReference type="SAM" id="MobiDB-lite"/>
    </source>
</evidence>
<sequence length="322" mass="33769">MEKGKKPVSHSGLVQAVLTTFHTNVTVKLNILNIYEYWCLLLNWLIEAVSSSEQCIDLIGTIHSGGRGGSRPGGYNSNMGYGNPYGGGQQEGKEYETDQVFISNLAPSVTENDIKDRFGSIGIIKIDRKTGNPKIWIYRNPDGTPKGDATVTYDDPPTAQAAIEWFNGKEFLGNLIKVEFAEKRVPKGGFRGGGGRGGPRGGRGGGGDRRGGRDDGRGGGGGGGNQGKMEARAGDWDCPSCGNMNFARRDACNKCQTPRADGGGDSYGGRSGGGRGWGGGRGGGGRGGPRGGGRGGRGGFGGGGRGGYDRQGARQDRRDRPY</sequence>
<dbReference type="SUPFAM" id="SSF90209">
    <property type="entry name" value="Ran binding protein zinc finger-like"/>
    <property type="match status" value="1"/>
</dbReference>
<proteinExistence type="inferred from homology"/>
<evidence type="ECO:0000256" key="6">
    <source>
        <dbReference type="ARBA" id="ARBA00022884"/>
    </source>
</evidence>
<feature type="compositionally biased region" description="Gly residues" evidence="10">
    <location>
        <begin position="189"/>
        <end position="205"/>
    </location>
</feature>
<protein>
    <recommendedName>
        <fullName evidence="15">RNA-binding protein cabeza</fullName>
    </recommendedName>
</protein>
<comment type="similarity">
    <text evidence="2">Belongs to the RRM TET family.</text>
</comment>
<gene>
    <name evidence="13" type="ORF">PLOB_00019663</name>
</gene>
<dbReference type="SMART" id="SM00547">
    <property type="entry name" value="ZnF_RBZ"/>
    <property type="match status" value="1"/>
</dbReference>
<evidence type="ECO:0000256" key="1">
    <source>
        <dbReference type="ARBA" id="ARBA00004123"/>
    </source>
</evidence>
<feature type="region of interest" description="Disordered" evidence="10">
    <location>
        <begin position="185"/>
        <end position="231"/>
    </location>
</feature>
<dbReference type="CDD" id="cd12534">
    <property type="entry name" value="RRM_SARFH"/>
    <property type="match status" value="1"/>
</dbReference>
<evidence type="ECO:0008006" key="15">
    <source>
        <dbReference type="Google" id="ProtNLM"/>
    </source>
</evidence>
<dbReference type="Pfam" id="PF00641">
    <property type="entry name" value="Zn_ribbon_RanBP"/>
    <property type="match status" value="1"/>
</dbReference>
<dbReference type="InterPro" id="IPR012677">
    <property type="entry name" value="Nucleotide-bd_a/b_plait_sf"/>
</dbReference>
<evidence type="ECO:0000259" key="12">
    <source>
        <dbReference type="PROSITE" id="PS50199"/>
    </source>
</evidence>
<dbReference type="PROSITE" id="PS01358">
    <property type="entry name" value="ZF_RANBP2_1"/>
    <property type="match status" value="1"/>
</dbReference>
<evidence type="ECO:0000256" key="3">
    <source>
        <dbReference type="ARBA" id="ARBA00022723"/>
    </source>
</evidence>
<dbReference type="Gene3D" id="4.10.1060.10">
    <property type="entry name" value="Zinc finger, RanBP2-type"/>
    <property type="match status" value="1"/>
</dbReference>
<evidence type="ECO:0000256" key="4">
    <source>
        <dbReference type="ARBA" id="ARBA00022771"/>
    </source>
</evidence>
<comment type="subcellular location">
    <subcellularLocation>
        <location evidence="1">Nucleus</location>
    </subcellularLocation>
</comment>
<feature type="domain" description="RanBP2-type" evidence="12">
    <location>
        <begin position="232"/>
        <end position="261"/>
    </location>
</feature>
<evidence type="ECO:0000256" key="8">
    <source>
        <dbReference type="PROSITE-ProRule" id="PRU00176"/>
    </source>
</evidence>
<dbReference type="InterPro" id="IPR000504">
    <property type="entry name" value="RRM_dom"/>
</dbReference>
<evidence type="ECO:0000256" key="2">
    <source>
        <dbReference type="ARBA" id="ARBA00008448"/>
    </source>
</evidence>
<evidence type="ECO:0000313" key="14">
    <source>
        <dbReference type="Proteomes" id="UP001159405"/>
    </source>
</evidence>
<accession>A0ABN8NN27</accession>
<name>A0ABN8NN27_9CNID</name>
<organism evidence="13 14">
    <name type="scientific">Porites lobata</name>
    <dbReference type="NCBI Taxonomy" id="104759"/>
    <lineage>
        <taxon>Eukaryota</taxon>
        <taxon>Metazoa</taxon>
        <taxon>Cnidaria</taxon>
        <taxon>Anthozoa</taxon>
        <taxon>Hexacorallia</taxon>
        <taxon>Scleractinia</taxon>
        <taxon>Fungiina</taxon>
        <taxon>Poritidae</taxon>
        <taxon>Porites</taxon>
    </lineage>
</organism>
<dbReference type="InterPro" id="IPR034870">
    <property type="entry name" value="TET_fam"/>
</dbReference>
<feature type="domain" description="RRM" evidence="11">
    <location>
        <begin position="98"/>
        <end position="183"/>
    </location>
</feature>
<keyword evidence="6 8" id="KW-0694">RNA-binding</keyword>
<dbReference type="SUPFAM" id="SSF54928">
    <property type="entry name" value="RNA-binding domain, RBD"/>
    <property type="match status" value="1"/>
</dbReference>
<dbReference type="Proteomes" id="UP001159405">
    <property type="component" value="Unassembled WGS sequence"/>
</dbReference>
<dbReference type="EMBL" id="CALNXK010000023">
    <property type="protein sequence ID" value="CAH3110711.1"/>
    <property type="molecule type" value="Genomic_DNA"/>
</dbReference>
<dbReference type="SMART" id="SM00360">
    <property type="entry name" value="RRM"/>
    <property type="match status" value="1"/>
</dbReference>
<evidence type="ECO:0000256" key="5">
    <source>
        <dbReference type="ARBA" id="ARBA00022833"/>
    </source>
</evidence>
<keyword evidence="4 9" id="KW-0863">Zinc-finger</keyword>
<dbReference type="InterPro" id="IPR035979">
    <property type="entry name" value="RBD_domain_sf"/>
</dbReference>
<dbReference type="Pfam" id="PF00076">
    <property type="entry name" value="RRM_1"/>
    <property type="match status" value="1"/>
</dbReference>
<reference evidence="13 14" key="1">
    <citation type="submission" date="2022-05" db="EMBL/GenBank/DDBJ databases">
        <authorList>
            <consortium name="Genoscope - CEA"/>
            <person name="William W."/>
        </authorList>
    </citation>
    <scope>NUCLEOTIDE SEQUENCE [LARGE SCALE GENOMIC DNA]</scope>
</reference>